<dbReference type="InterPro" id="IPR011006">
    <property type="entry name" value="CheY-like_superfamily"/>
</dbReference>
<dbReference type="EMBL" id="CP030851">
    <property type="protein sequence ID" value="AXE21806.1"/>
    <property type="molecule type" value="Genomic_DNA"/>
</dbReference>
<dbReference type="KEGG" id="run:DR864_28450"/>
<dbReference type="PROSITE" id="PS50110">
    <property type="entry name" value="RESPONSE_REGULATORY"/>
    <property type="match status" value="1"/>
</dbReference>
<feature type="domain" description="Response regulatory" evidence="2">
    <location>
        <begin position="2"/>
        <end position="135"/>
    </location>
</feature>
<dbReference type="InterPro" id="IPR001789">
    <property type="entry name" value="Sig_transdc_resp-reg_receiver"/>
</dbReference>
<evidence type="ECO:0000259" key="2">
    <source>
        <dbReference type="PROSITE" id="PS50110"/>
    </source>
</evidence>
<evidence type="ECO:0000313" key="4">
    <source>
        <dbReference type="Proteomes" id="UP000251993"/>
    </source>
</evidence>
<dbReference type="SUPFAM" id="SSF52172">
    <property type="entry name" value="CheY-like"/>
    <property type="match status" value="1"/>
</dbReference>
<name>A0A344TT35_9BACT</name>
<protein>
    <recommendedName>
        <fullName evidence="2">Response regulatory domain-containing protein</fullName>
    </recommendedName>
</protein>
<geneLocation type="plasmid" evidence="3 4">
    <name>unnamed1</name>
</geneLocation>
<gene>
    <name evidence="3" type="ORF">DR864_28450</name>
</gene>
<keyword evidence="1" id="KW-0597">Phosphoprotein</keyword>
<accession>A0A344TT35</accession>
<dbReference type="RefSeq" id="WP_114070547.1">
    <property type="nucleotide sequence ID" value="NZ_CP030851.1"/>
</dbReference>
<dbReference type="OrthoDB" id="9800897at2"/>
<dbReference type="GO" id="GO:0000160">
    <property type="term" value="P:phosphorelay signal transduction system"/>
    <property type="evidence" value="ECO:0007669"/>
    <property type="project" value="InterPro"/>
</dbReference>
<dbReference type="Gene3D" id="3.40.50.2300">
    <property type="match status" value="1"/>
</dbReference>
<dbReference type="AlphaFoldDB" id="A0A344TT35"/>
<keyword evidence="3" id="KW-0614">Plasmid</keyword>
<keyword evidence="4" id="KW-1185">Reference proteome</keyword>
<sequence length="135" mass="15386">MKVLLIDEEIWLADAIFDRLVYEHGEGSYDYADNGADGLAKLRTTKFDVVILDMMLPLGGDLKLPNNEPDLMYGVFILRLIRQLFDNNTLPIICYTVIESPKVQKQIDSYKATYVCKLTETSFDDLFKSINAVLI</sequence>
<feature type="modified residue" description="4-aspartylphosphate" evidence="1">
    <location>
        <position position="53"/>
    </location>
</feature>
<proteinExistence type="predicted"/>
<organism evidence="3 4">
    <name type="scientific">Runella rosea</name>
    <dbReference type="NCBI Taxonomy" id="2259595"/>
    <lineage>
        <taxon>Bacteria</taxon>
        <taxon>Pseudomonadati</taxon>
        <taxon>Bacteroidota</taxon>
        <taxon>Cytophagia</taxon>
        <taxon>Cytophagales</taxon>
        <taxon>Spirosomataceae</taxon>
        <taxon>Runella</taxon>
    </lineage>
</organism>
<evidence type="ECO:0000313" key="3">
    <source>
        <dbReference type="EMBL" id="AXE21806.1"/>
    </source>
</evidence>
<dbReference type="Proteomes" id="UP000251993">
    <property type="component" value="Plasmid unnamed1"/>
</dbReference>
<evidence type="ECO:0000256" key="1">
    <source>
        <dbReference type="PROSITE-ProRule" id="PRU00169"/>
    </source>
</evidence>
<reference evidence="3 4" key="1">
    <citation type="submission" date="2018-07" db="EMBL/GenBank/DDBJ databases">
        <title>Genome sequencing of Runella.</title>
        <authorList>
            <person name="Baek M.-G."/>
            <person name="Yi H."/>
        </authorList>
    </citation>
    <scope>NUCLEOTIDE SEQUENCE [LARGE SCALE GENOMIC DNA]</scope>
    <source>
        <strain evidence="3 4">HYN0085</strain>
        <plasmid evidence="3 4">unnamed1</plasmid>
    </source>
</reference>